<dbReference type="Proteomes" id="UP000094960">
    <property type="component" value="Chromosome"/>
</dbReference>
<evidence type="ECO:0000259" key="4">
    <source>
        <dbReference type="Pfam" id="PF06738"/>
    </source>
</evidence>
<dbReference type="InterPro" id="IPR010619">
    <property type="entry name" value="ThrE-like_N"/>
</dbReference>
<comment type="similarity">
    <text evidence="1">Belongs to the ThrE exporter (TC 2.A.79) family.</text>
</comment>
<organism evidence="5 6">
    <name type="scientific">Streptomyces fodineus</name>
    <dbReference type="NCBI Taxonomy" id="1904616"/>
    <lineage>
        <taxon>Bacteria</taxon>
        <taxon>Bacillati</taxon>
        <taxon>Actinomycetota</taxon>
        <taxon>Actinomycetes</taxon>
        <taxon>Kitasatosporales</taxon>
        <taxon>Streptomycetaceae</taxon>
        <taxon>Streptomyces</taxon>
    </lineage>
</organism>
<name>A0A1D7Y6M1_9ACTN</name>
<feature type="transmembrane region" description="Helical" evidence="3">
    <location>
        <begin position="146"/>
        <end position="166"/>
    </location>
</feature>
<dbReference type="PANTHER" id="PTHR31082:SF4">
    <property type="entry name" value="PHEROMONE-REGULATED MEMBRANE PROTEIN 10"/>
    <property type="match status" value="1"/>
</dbReference>
<dbReference type="RefSeq" id="WP_069777903.1">
    <property type="nucleotide sequence ID" value="NZ_CP017248.1"/>
</dbReference>
<dbReference type="KEGG" id="spun:BFF78_09540"/>
<dbReference type="EMBL" id="CP017248">
    <property type="protein sequence ID" value="AOR31258.1"/>
    <property type="molecule type" value="Genomic_DNA"/>
</dbReference>
<feature type="compositionally biased region" description="Low complexity" evidence="2">
    <location>
        <begin position="177"/>
        <end position="190"/>
    </location>
</feature>
<dbReference type="PANTHER" id="PTHR31082">
    <property type="entry name" value="PHEROMONE-REGULATED MEMBRANE PROTEIN 10"/>
    <property type="match status" value="1"/>
</dbReference>
<evidence type="ECO:0000256" key="3">
    <source>
        <dbReference type="SAM" id="Phobius"/>
    </source>
</evidence>
<evidence type="ECO:0000256" key="1">
    <source>
        <dbReference type="ARBA" id="ARBA00034125"/>
    </source>
</evidence>
<feature type="domain" description="Threonine/serine exporter-like N-terminal" evidence="4">
    <location>
        <begin position="20"/>
        <end position="161"/>
    </location>
</feature>
<dbReference type="GO" id="GO:0022857">
    <property type="term" value="F:transmembrane transporter activity"/>
    <property type="evidence" value="ECO:0007669"/>
    <property type="project" value="InterPro"/>
</dbReference>
<proteinExistence type="inferred from homology"/>
<keyword evidence="3" id="KW-1133">Transmembrane helix</keyword>
<evidence type="ECO:0000256" key="2">
    <source>
        <dbReference type="SAM" id="MobiDB-lite"/>
    </source>
</evidence>
<keyword evidence="3" id="KW-0472">Membrane</keyword>
<evidence type="ECO:0000313" key="5">
    <source>
        <dbReference type="EMBL" id="AOR31258.1"/>
    </source>
</evidence>
<dbReference type="InterPro" id="IPR051361">
    <property type="entry name" value="ThrE/Ser_Exporter"/>
</dbReference>
<keyword evidence="6" id="KW-1185">Reference proteome</keyword>
<accession>A0A1D7Y6M1</accession>
<dbReference type="Pfam" id="PF06738">
    <property type="entry name" value="ThrE"/>
    <property type="match status" value="1"/>
</dbReference>
<gene>
    <name evidence="5" type="ORF">BFF78_09540</name>
</gene>
<reference evidence="6" key="1">
    <citation type="submission" date="2016-09" db="EMBL/GenBank/DDBJ databases">
        <title>Streptomyces puniciscabiei strain:TW1S1 Genome sequencing and assembly.</title>
        <authorList>
            <person name="Kim M.-K."/>
            <person name="Kim S.B."/>
        </authorList>
    </citation>
    <scope>NUCLEOTIDE SEQUENCE [LARGE SCALE GENOMIC DNA]</scope>
    <source>
        <strain evidence="6">TW1S1</strain>
    </source>
</reference>
<feature type="region of interest" description="Disordered" evidence="2">
    <location>
        <begin position="177"/>
        <end position="200"/>
    </location>
</feature>
<dbReference type="AlphaFoldDB" id="A0A1D7Y6M1"/>
<sequence>MGHPAAGLDDLTAFLARLTALLLRSSGEGAYSIEGAVHTSAHVFGGEASVVLVPEAAVLSIAAADGRMRTVCVHGFPEVIRLDQAAALKPFLADVEADKLKVAEADRRLARIEAAPPPYPWWLKFLGVLLFSLGFAPLVQPTWYEITTTAVLGAIAAALVVAAVHAPRLSKVLPWWSQPSSPSSPSKCSPAIRHTAARSC</sequence>
<keyword evidence="3" id="KW-0812">Transmembrane</keyword>
<protein>
    <recommendedName>
        <fullName evidence="4">Threonine/serine exporter-like N-terminal domain-containing protein</fullName>
    </recommendedName>
</protein>
<evidence type="ECO:0000313" key="6">
    <source>
        <dbReference type="Proteomes" id="UP000094960"/>
    </source>
</evidence>